<comment type="caution">
    <text evidence="6">The sequence shown here is derived from an EMBL/GenBank/DDBJ whole genome shotgun (WGS) entry which is preliminary data.</text>
</comment>
<dbReference type="SUPFAM" id="SSF52540">
    <property type="entry name" value="P-loop containing nucleoside triphosphate hydrolases"/>
    <property type="match status" value="1"/>
</dbReference>
<keyword evidence="4 6" id="KW-0067">ATP-binding</keyword>
<dbReference type="InterPro" id="IPR015860">
    <property type="entry name" value="ABC_transpr_TagH-like"/>
</dbReference>
<dbReference type="RefSeq" id="WP_102295401.1">
    <property type="nucleotide sequence ID" value="NZ_JAAHTI010000003.1"/>
</dbReference>
<dbReference type="Gene3D" id="2.70.50.60">
    <property type="entry name" value="abc- transporter (atp binding component) like domain"/>
    <property type="match status" value="1"/>
</dbReference>
<reference evidence="6 7" key="1">
    <citation type="journal article" date="2018" name="Nature">
        <title>A major lineage of non-tailed dsDNA viruses as unrecognized killers of marine bacteria.</title>
        <authorList>
            <person name="Kauffman K.M."/>
            <person name="Hussain F.A."/>
            <person name="Yang J."/>
            <person name="Arevalo P."/>
            <person name="Brown J.M."/>
            <person name="Chang W.K."/>
            <person name="VanInsberghe D."/>
            <person name="Elsherbini J."/>
            <person name="Sharma R.S."/>
            <person name="Cutler M.B."/>
            <person name="Kelly L."/>
            <person name="Polz M.F."/>
        </authorList>
    </citation>
    <scope>NUCLEOTIDE SEQUENCE [LARGE SCALE GENOMIC DNA]</scope>
    <source>
        <strain evidence="6 7">10N.286.55.E1</strain>
    </source>
</reference>
<dbReference type="GO" id="GO:0016887">
    <property type="term" value="F:ATP hydrolysis activity"/>
    <property type="evidence" value="ECO:0007669"/>
    <property type="project" value="InterPro"/>
</dbReference>
<evidence type="ECO:0000256" key="4">
    <source>
        <dbReference type="ARBA" id="ARBA00022840"/>
    </source>
</evidence>
<dbReference type="EMBL" id="MCSB01000001">
    <property type="protein sequence ID" value="PME33322.1"/>
    <property type="molecule type" value="Genomic_DNA"/>
</dbReference>
<dbReference type="InterPro" id="IPR003593">
    <property type="entry name" value="AAA+_ATPase"/>
</dbReference>
<dbReference type="InterPro" id="IPR027417">
    <property type="entry name" value="P-loop_NTPase"/>
</dbReference>
<dbReference type="Gene3D" id="3.40.50.300">
    <property type="entry name" value="P-loop containing nucleotide triphosphate hydrolases"/>
    <property type="match status" value="1"/>
</dbReference>
<dbReference type="CDD" id="cd10147">
    <property type="entry name" value="Wzt_C-like"/>
    <property type="match status" value="1"/>
</dbReference>
<proteinExistence type="inferred from homology"/>
<dbReference type="GO" id="GO:0016020">
    <property type="term" value="C:membrane"/>
    <property type="evidence" value="ECO:0007669"/>
    <property type="project" value="InterPro"/>
</dbReference>
<dbReference type="InterPro" id="IPR050683">
    <property type="entry name" value="Bact_Polysacc_Export_ATP-bd"/>
</dbReference>
<evidence type="ECO:0000256" key="1">
    <source>
        <dbReference type="ARBA" id="ARBA00005417"/>
    </source>
</evidence>
<evidence type="ECO:0000256" key="3">
    <source>
        <dbReference type="ARBA" id="ARBA00022741"/>
    </source>
</evidence>
<organism evidence="6 7">
    <name type="scientific">Vibrio lentus</name>
    <dbReference type="NCBI Taxonomy" id="136468"/>
    <lineage>
        <taxon>Bacteria</taxon>
        <taxon>Pseudomonadati</taxon>
        <taxon>Pseudomonadota</taxon>
        <taxon>Gammaproteobacteria</taxon>
        <taxon>Vibrionales</taxon>
        <taxon>Vibrionaceae</taxon>
        <taxon>Vibrio</taxon>
    </lineage>
</organism>
<dbReference type="PROSITE" id="PS00211">
    <property type="entry name" value="ABC_TRANSPORTER_1"/>
    <property type="match status" value="1"/>
</dbReference>
<dbReference type="InterPro" id="IPR003439">
    <property type="entry name" value="ABC_transporter-like_ATP-bd"/>
</dbReference>
<evidence type="ECO:0000313" key="7">
    <source>
        <dbReference type="Proteomes" id="UP000239763"/>
    </source>
</evidence>
<name>A0AA44VY62_9VIBR</name>
<dbReference type="CDD" id="cd03220">
    <property type="entry name" value="ABC_KpsT_Wzt"/>
    <property type="match status" value="1"/>
</dbReference>
<dbReference type="Pfam" id="PF14524">
    <property type="entry name" value="Wzt_C"/>
    <property type="match status" value="1"/>
</dbReference>
<dbReference type="GeneID" id="69650425"/>
<dbReference type="GO" id="GO:0140359">
    <property type="term" value="F:ABC-type transporter activity"/>
    <property type="evidence" value="ECO:0007669"/>
    <property type="project" value="InterPro"/>
</dbReference>
<comment type="similarity">
    <text evidence="1">Belongs to the ABC transporter superfamily.</text>
</comment>
<gene>
    <name evidence="6" type="ORF">BCV38_00765</name>
</gene>
<evidence type="ECO:0000256" key="2">
    <source>
        <dbReference type="ARBA" id="ARBA00022448"/>
    </source>
</evidence>
<protein>
    <submittedName>
        <fullName evidence="6">ABC transporter ATP-binding protein</fullName>
    </submittedName>
</protein>
<keyword evidence="2" id="KW-0813">Transport</keyword>
<dbReference type="AlphaFoldDB" id="A0AA44VY62"/>
<accession>A0AA44VY62</accession>
<dbReference type="Pfam" id="PF00005">
    <property type="entry name" value="ABC_tran"/>
    <property type="match status" value="1"/>
</dbReference>
<dbReference type="PANTHER" id="PTHR46743">
    <property type="entry name" value="TEICHOIC ACIDS EXPORT ATP-BINDING PROTEIN TAGH"/>
    <property type="match status" value="1"/>
</dbReference>
<evidence type="ECO:0000313" key="6">
    <source>
        <dbReference type="EMBL" id="PME33322.1"/>
    </source>
</evidence>
<feature type="domain" description="ABC transporter" evidence="5">
    <location>
        <begin position="22"/>
        <end position="243"/>
    </location>
</feature>
<sequence length="391" mass="43747">MIKVSDISKEYNLEDNRFNRMLQTLGIKSRNPDKVYKAIDNISFDIERGETVGIIGGNGAGKSTLLQIICGTLKPTRGTVVRPSKIAALLELGAGFNPEFTGRENVYLNGSLIGMTKKEINEKFDEILEFSGIGSFIEQPVKTYSSGMFARLAFSVAVHSEPELLIVDEALSVGDTSFQEKSINKMKELRDSGMPIFFVSHSIPMVRNFCTRAIWLQDGTIRMDAEARVVCQGYLDNLKHNNGNDSFEMKSQTPTEPSITIAQYTISHRKIYSLDDLKVNISLKMHKEVRTGFGIGILIHDNNGKINSVISTVRDDMEINSLPKDVVLDLQKIPLLPGKYSISISITDELSTFHYDRLDHCLVFEVVEQYNKKGLPKNEGTSAVNHKWLMS</sequence>
<dbReference type="PROSITE" id="PS50893">
    <property type="entry name" value="ABC_TRANSPORTER_2"/>
    <property type="match status" value="1"/>
</dbReference>
<dbReference type="Proteomes" id="UP000239763">
    <property type="component" value="Unassembled WGS sequence"/>
</dbReference>
<dbReference type="PANTHER" id="PTHR46743:SF2">
    <property type="entry name" value="TEICHOIC ACIDS EXPORT ATP-BINDING PROTEIN TAGH"/>
    <property type="match status" value="1"/>
</dbReference>
<dbReference type="SMART" id="SM00382">
    <property type="entry name" value="AAA"/>
    <property type="match status" value="1"/>
</dbReference>
<dbReference type="InterPro" id="IPR017871">
    <property type="entry name" value="ABC_transporter-like_CS"/>
</dbReference>
<dbReference type="InterPro" id="IPR029439">
    <property type="entry name" value="Wzt_C"/>
</dbReference>
<evidence type="ECO:0000259" key="5">
    <source>
        <dbReference type="PROSITE" id="PS50893"/>
    </source>
</evidence>
<dbReference type="GO" id="GO:0005524">
    <property type="term" value="F:ATP binding"/>
    <property type="evidence" value="ECO:0007669"/>
    <property type="project" value="UniProtKB-KW"/>
</dbReference>
<keyword evidence="3" id="KW-0547">Nucleotide-binding</keyword>
<keyword evidence="7" id="KW-1185">Reference proteome</keyword>